<evidence type="ECO:0000313" key="3">
    <source>
        <dbReference type="EMBL" id="RLQ98064.1"/>
    </source>
</evidence>
<dbReference type="CDD" id="cd12797">
    <property type="entry name" value="M23_peptidase"/>
    <property type="match status" value="1"/>
</dbReference>
<protein>
    <submittedName>
        <fullName evidence="3">M23 family metallopeptidase</fullName>
    </submittedName>
</protein>
<keyword evidence="1" id="KW-0472">Membrane</keyword>
<gene>
    <name evidence="3" type="ORF">D9X91_01355</name>
</gene>
<dbReference type="OrthoDB" id="2986589at2"/>
<feature type="domain" description="M23ase beta-sheet core" evidence="2">
    <location>
        <begin position="157"/>
        <end position="250"/>
    </location>
</feature>
<dbReference type="Gene3D" id="2.70.70.10">
    <property type="entry name" value="Glucose Permease (Domain IIA)"/>
    <property type="match status" value="1"/>
</dbReference>
<sequence>MSRRADEIRKRIAKRKNLRNVNGTSSNNFYIPTDEERYGGEKFSSFESGPSDQHHPLWSKEVFFFKILFSAVMVLGIAIIYKNSSPIFDDTKGFVQKTMKTEFQFAAISNWYEEQFGKPLALFPQPADENVKKASSNKTQYAIPAGKVVEGFTSNGKGIMLETEKGAAVQAMSKGVVIFAGKKDDLGNTVIIQHPDKKTESWYGHLENITVTQYENVTEGMKVGTAADRSEGDSGEFYLAIKQGDQFVDPNQVISFE</sequence>
<evidence type="ECO:0000256" key="1">
    <source>
        <dbReference type="SAM" id="Phobius"/>
    </source>
</evidence>
<dbReference type="InterPro" id="IPR050570">
    <property type="entry name" value="Cell_wall_metabolism_enzyme"/>
</dbReference>
<keyword evidence="1" id="KW-1133">Transmembrane helix</keyword>
<dbReference type="PANTHER" id="PTHR21666">
    <property type="entry name" value="PEPTIDASE-RELATED"/>
    <property type="match status" value="1"/>
</dbReference>
<dbReference type="Pfam" id="PF01551">
    <property type="entry name" value="Peptidase_M23"/>
    <property type="match status" value="1"/>
</dbReference>
<dbReference type="InterPro" id="IPR011055">
    <property type="entry name" value="Dup_hybrid_motif"/>
</dbReference>
<dbReference type="GO" id="GO:0004222">
    <property type="term" value="F:metalloendopeptidase activity"/>
    <property type="evidence" value="ECO:0007669"/>
    <property type="project" value="TreeGrafter"/>
</dbReference>
<comment type="caution">
    <text evidence="3">The sequence shown here is derived from an EMBL/GenBank/DDBJ whole genome shotgun (WGS) entry which is preliminary data.</text>
</comment>
<proteinExistence type="predicted"/>
<dbReference type="Proteomes" id="UP000276770">
    <property type="component" value="Unassembled WGS sequence"/>
</dbReference>
<dbReference type="SUPFAM" id="SSF51261">
    <property type="entry name" value="Duplicated hybrid motif"/>
    <property type="match status" value="1"/>
</dbReference>
<dbReference type="AlphaFoldDB" id="A0A3L7K736"/>
<accession>A0A3L7K736</accession>
<evidence type="ECO:0000313" key="4">
    <source>
        <dbReference type="Proteomes" id="UP000276770"/>
    </source>
</evidence>
<dbReference type="InterPro" id="IPR016047">
    <property type="entry name" value="M23ase_b-sheet_dom"/>
</dbReference>
<name>A0A3L7K736_9BACI</name>
<evidence type="ECO:0000259" key="2">
    <source>
        <dbReference type="Pfam" id="PF01551"/>
    </source>
</evidence>
<keyword evidence="1" id="KW-0812">Transmembrane</keyword>
<feature type="transmembrane region" description="Helical" evidence="1">
    <location>
        <begin position="63"/>
        <end position="81"/>
    </location>
</feature>
<keyword evidence="4" id="KW-1185">Reference proteome</keyword>
<organism evidence="3 4">
    <name type="scientific">Falsibacillus albus</name>
    <dbReference type="NCBI Taxonomy" id="2478915"/>
    <lineage>
        <taxon>Bacteria</taxon>
        <taxon>Bacillati</taxon>
        <taxon>Bacillota</taxon>
        <taxon>Bacilli</taxon>
        <taxon>Bacillales</taxon>
        <taxon>Bacillaceae</taxon>
        <taxon>Falsibacillus</taxon>
    </lineage>
</organism>
<dbReference type="PANTHER" id="PTHR21666:SF274">
    <property type="entry name" value="STAGE IV SPORULATION PROTEIN FA"/>
    <property type="match status" value="1"/>
</dbReference>
<reference evidence="3 4" key="1">
    <citation type="submission" date="2018-10" db="EMBL/GenBank/DDBJ databases">
        <title>Falsibacillus sp. genome draft.</title>
        <authorList>
            <person name="Shi S."/>
        </authorList>
    </citation>
    <scope>NUCLEOTIDE SEQUENCE [LARGE SCALE GENOMIC DNA]</scope>
    <source>
        <strain evidence="3 4">GY 10110</strain>
    </source>
</reference>
<dbReference type="RefSeq" id="WP_121678754.1">
    <property type="nucleotide sequence ID" value="NZ_RCVZ01000001.1"/>
</dbReference>
<dbReference type="EMBL" id="RCVZ01000001">
    <property type="protein sequence ID" value="RLQ98064.1"/>
    <property type="molecule type" value="Genomic_DNA"/>
</dbReference>